<keyword evidence="5" id="KW-0732">Signal</keyword>
<keyword evidence="6 13" id="KW-0378">Hydrolase</keyword>
<feature type="domain" description="EGF-like" evidence="15">
    <location>
        <begin position="281"/>
        <end position="321"/>
    </location>
</feature>
<dbReference type="InterPro" id="IPR001506">
    <property type="entry name" value="Peptidase_M12A"/>
</dbReference>
<proteinExistence type="predicted"/>
<keyword evidence="2 11" id="KW-0964">Secreted</keyword>
<dbReference type="InterPro" id="IPR006026">
    <property type="entry name" value="Peptidase_Metallo"/>
</dbReference>
<comment type="subcellular location">
    <subcellularLocation>
        <location evidence="1 11">Secreted</location>
    </subcellularLocation>
</comment>
<evidence type="ECO:0000256" key="11">
    <source>
        <dbReference type="PIRNR" id="PIRNR036365"/>
    </source>
</evidence>
<dbReference type="SUPFAM" id="SSF55486">
    <property type="entry name" value="Metalloproteases ('zincins'), catalytic domain"/>
    <property type="match status" value="1"/>
</dbReference>
<dbReference type="SMART" id="SM00235">
    <property type="entry name" value="ZnMc"/>
    <property type="match status" value="1"/>
</dbReference>
<dbReference type="PANTHER" id="PTHR10127:SF780">
    <property type="entry name" value="METALLOENDOPEPTIDASE"/>
    <property type="match status" value="1"/>
</dbReference>
<reference evidence="18" key="1">
    <citation type="submission" date="2022-11" db="UniProtKB">
        <authorList>
            <consortium name="WormBaseParasite"/>
        </authorList>
    </citation>
    <scope>IDENTIFICATION</scope>
</reference>
<dbReference type="GO" id="GO:0006508">
    <property type="term" value="P:proteolysis"/>
    <property type="evidence" value="ECO:0007669"/>
    <property type="project" value="UniProtKB-KW"/>
</dbReference>
<dbReference type="InterPro" id="IPR024079">
    <property type="entry name" value="MetalloPept_cat_dom_sf"/>
</dbReference>
<name>A0A914EJZ1_9BILA</name>
<feature type="disulfide bond" evidence="12">
    <location>
        <begin position="285"/>
        <end position="295"/>
    </location>
</feature>
<sequence>MGLDPRNYSQYSQRRDGREVQRLLGEIRRETYKKLGISFDKNYLTTGRQQLRANQVNDGTEAFVNRIFAQQFFENDIVLTSPQARSILNEIKRSLPLRPRSRTKGLKKRVSRQIHPDPTLFWQYTWVPYRFSYNNSYWQDNIRAGIRHVEQQTCFRFIENGTGRDYLRFDRARGCFSSIGRTGGGQIVSIGPGCDHLGIVAHEIGHALGLWHEQSRTDRDRYVTINFDNIQKYDLGSLMHYGPTDFTKSYDSYTITSHDPRYQRTIGNRMGLSFKDSKMINTRYCSNICKRKLACHNGGYTDPNNCRQCRCPDGFGGNFCDQVPVGRFGHRLENG</sequence>
<evidence type="ECO:0000256" key="10">
    <source>
        <dbReference type="ARBA" id="ARBA00023180"/>
    </source>
</evidence>
<dbReference type="PROSITE" id="PS00022">
    <property type="entry name" value="EGF_1"/>
    <property type="match status" value="1"/>
</dbReference>
<evidence type="ECO:0000256" key="3">
    <source>
        <dbReference type="ARBA" id="ARBA00022670"/>
    </source>
</evidence>
<evidence type="ECO:0000256" key="8">
    <source>
        <dbReference type="ARBA" id="ARBA00023049"/>
    </source>
</evidence>
<dbReference type="PRINTS" id="PR00480">
    <property type="entry name" value="ASTACIN"/>
</dbReference>
<keyword evidence="9 12" id="KW-1015">Disulfide bond</keyword>
<feature type="active site" evidence="13">
    <location>
        <position position="203"/>
    </location>
</feature>
<keyword evidence="7 13" id="KW-0862">Zinc</keyword>
<evidence type="ECO:0000259" key="15">
    <source>
        <dbReference type="PROSITE" id="PS50026"/>
    </source>
</evidence>
<dbReference type="WBParaSite" id="ACRNAN_scaffold8458.g33153.t1">
    <property type="protein sequence ID" value="ACRNAN_scaffold8458.g33153.t1"/>
    <property type="gene ID" value="ACRNAN_scaffold8458.g33153"/>
</dbReference>
<dbReference type="Gene3D" id="3.40.390.10">
    <property type="entry name" value="Collagenase (Catalytic Domain)"/>
    <property type="match status" value="1"/>
</dbReference>
<evidence type="ECO:0000256" key="6">
    <source>
        <dbReference type="ARBA" id="ARBA00022801"/>
    </source>
</evidence>
<keyword evidence="3 13" id="KW-0645">Protease</keyword>
<evidence type="ECO:0000313" key="17">
    <source>
        <dbReference type="Proteomes" id="UP000887540"/>
    </source>
</evidence>
<keyword evidence="4 13" id="KW-0479">Metal-binding</keyword>
<dbReference type="InterPro" id="IPR000742">
    <property type="entry name" value="EGF"/>
</dbReference>
<dbReference type="PIRSF" id="PIRSF036365">
    <property type="entry name" value="Astacin_nematoda"/>
    <property type="match status" value="1"/>
</dbReference>
<feature type="binding site" evidence="13">
    <location>
        <position position="212"/>
    </location>
    <ligand>
        <name>Zn(2+)</name>
        <dbReference type="ChEBI" id="CHEBI:29105"/>
        <note>catalytic</note>
    </ligand>
</feature>
<keyword evidence="17" id="KW-1185">Reference proteome</keyword>
<keyword evidence="8 13" id="KW-0482">Metalloprotease</keyword>
<dbReference type="InterPro" id="IPR017050">
    <property type="entry name" value="Metallopeptidase_nem"/>
</dbReference>
<dbReference type="Proteomes" id="UP000887540">
    <property type="component" value="Unplaced"/>
</dbReference>
<keyword evidence="12" id="KW-0245">EGF-like domain</keyword>
<dbReference type="InterPro" id="IPR034035">
    <property type="entry name" value="Astacin-like_dom"/>
</dbReference>
<evidence type="ECO:0000256" key="5">
    <source>
        <dbReference type="ARBA" id="ARBA00022729"/>
    </source>
</evidence>
<evidence type="ECO:0000256" key="4">
    <source>
        <dbReference type="ARBA" id="ARBA00022723"/>
    </source>
</evidence>
<feature type="binding site" evidence="13">
    <location>
        <position position="206"/>
    </location>
    <ligand>
        <name>Zn(2+)</name>
        <dbReference type="ChEBI" id="CHEBI:29105"/>
        <note>catalytic</note>
    </ligand>
</feature>
<organism evidence="17 18">
    <name type="scientific">Acrobeloides nanus</name>
    <dbReference type="NCBI Taxonomy" id="290746"/>
    <lineage>
        <taxon>Eukaryota</taxon>
        <taxon>Metazoa</taxon>
        <taxon>Ecdysozoa</taxon>
        <taxon>Nematoda</taxon>
        <taxon>Chromadorea</taxon>
        <taxon>Rhabditida</taxon>
        <taxon>Tylenchina</taxon>
        <taxon>Cephalobomorpha</taxon>
        <taxon>Cephaloboidea</taxon>
        <taxon>Cephalobidae</taxon>
        <taxon>Acrobeloides</taxon>
    </lineage>
</organism>
<dbReference type="GO" id="GO:0018996">
    <property type="term" value="P:molting cycle, collagen and cuticulin-based cuticle"/>
    <property type="evidence" value="ECO:0007669"/>
    <property type="project" value="InterPro"/>
</dbReference>
<accession>A0A914EJZ1</accession>
<feature type="domain" description="Peptidase M12A" evidence="16">
    <location>
        <begin position="112"/>
        <end position="286"/>
    </location>
</feature>
<comment type="caution">
    <text evidence="12">Lacks conserved residue(s) required for the propagation of feature annotation.</text>
</comment>
<feature type="disulfide bond" evidence="12">
    <location>
        <begin position="311"/>
        <end position="320"/>
    </location>
</feature>
<feature type="binding site" evidence="13">
    <location>
        <position position="202"/>
    </location>
    <ligand>
        <name>Zn(2+)</name>
        <dbReference type="ChEBI" id="CHEBI:29105"/>
        <note>catalytic</note>
    </ligand>
</feature>
<dbReference type="CDD" id="cd04280">
    <property type="entry name" value="ZnMc_astacin_like"/>
    <property type="match status" value="1"/>
</dbReference>
<evidence type="ECO:0000256" key="14">
    <source>
        <dbReference type="RuleBase" id="RU361183"/>
    </source>
</evidence>
<dbReference type="Pfam" id="PF01400">
    <property type="entry name" value="Astacin"/>
    <property type="match status" value="1"/>
</dbReference>
<dbReference type="GO" id="GO:0008270">
    <property type="term" value="F:zinc ion binding"/>
    <property type="evidence" value="ECO:0007669"/>
    <property type="project" value="UniProtKB-UniRule"/>
</dbReference>
<evidence type="ECO:0000256" key="13">
    <source>
        <dbReference type="PROSITE-ProRule" id="PRU01211"/>
    </source>
</evidence>
<evidence type="ECO:0000256" key="2">
    <source>
        <dbReference type="ARBA" id="ARBA00022525"/>
    </source>
</evidence>
<comment type="cofactor">
    <cofactor evidence="13 14">
        <name>Zn(2+)</name>
        <dbReference type="ChEBI" id="CHEBI:29105"/>
    </cofactor>
    <text evidence="13 14">Binds 1 zinc ion per subunit.</text>
</comment>
<dbReference type="PROSITE" id="PS01186">
    <property type="entry name" value="EGF_2"/>
    <property type="match status" value="1"/>
</dbReference>
<evidence type="ECO:0000259" key="16">
    <source>
        <dbReference type="PROSITE" id="PS51864"/>
    </source>
</evidence>
<evidence type="ECO:0000256" key="9">
    <source>
        <dbReference type="ARBA" id="ARBA00023157"/>
    </source>
</evidence>
<evidence type="ECO:0000256" key="7">
    <source>
        <dbReference type="ARBA" id="ARBA00022833"/>
    </source>
</evidence>
<protein>
    <recommendedName>
        <fullName evidence="11">Zinc metalloproteinase</fullName>
    </recommendedName>
</protein>
<dbReference type="PROSITE" id="PS50026">
    <property type="entry name" value="EGF_3"/>
    <property type="match status" value="1"/>
</dbReference>
<dbReference type="GO" id="GO:0005576">
    <property type="term" value="C:extracellular region"/>
    <property type="evidence" value="ECO:0007669"/>
    <property type="project" value="UniProtKB-SubCell"/>
</dbReference>
<evidence type="ECO:0000313" key="18">
    <source>
        <dbReference type="WBParaSite" id="ACRNAN_scaffold8458.g33153.t1"/>
    </source>
</evidence>
<keyword evidence="10" id="KW-0325">Glycoprotein</keyword>
<dbReference type="PROSITE" id="PS51864">
    <property type="entry name" value="ASTACIN"/>
    <property type="match status" value="1"/>
</dbReference>
<dbReference type="AlphaFoldDB" id="A0A914EJZ1"/>
<evidence type="ECO:0000256" key="1">
    <source>
        <dbReference type="ARBA" id="ARBA00004613"/>
    </source>
</evidence>
<dbReference type="PANTHER" id="PTHR10127">
    <property type="entry name" value="DISCOIDIN, CUB, EGF, LAMININ , AND ZINC METALLOPROTEASE DOMAIN CONTAINING"/>
    <property type="match status" value="1"/>
</dbReference>
<evidence type="ECO:0000256" key="12">
    <source>
        <dbReference type="PROSITE-ProRule" id="PRU00076"/>
    </source>
</evidence>
<dbReference type="GO" id="GO:0004222">
    <property type="term" value="F:metalloendopeptidase activity"/>
    <property type="evidence" value="ECO:0007669"/>
    <property type="project" value="UniProtKB-UniRule"/>
</dbReference>